<dbReference type="InterPro" id="IPR011033">
    <property type="entry name" value="PRC_barrel-like_sf"/>
</dbReference>
<keyword evidence="4" id="KW-1185">Reference proteome</keyword>
<feature type="transmembrane region" description="Helical" evidence="1">
    <location>
        <begin position="56"/>
        <end position="75"/>
    </location>
</feature>
<dbReference type="RefSeq" id="WP_243843465.1">
    <property type="nucleotide sequence ID" value="NZ_JAAOZC010000008.1"/>
</dbReference>
<evidence type="ECO:0000313" key="4">
    <source>
        <dbReference type="Proteomes" id="UP000727456"/>
    </source>
</evidence>
<accession>A0ABX0TVL4</accession>
<keyword evidence="1" id="KW-1133">Transmembrane helix</keyword>
<keyword evidence="1" id="KW-0472">Membrane</keyword>
<feature type="non-terminal residue" evidence="3">
    <location>
        <position position="227"/>
    </location>
</feature>
<gene>
    <name evidence="3" type="ORF">FHS31_002695</name>
</gene>
<feature type="domain" description="PRC-barrel" evidence="2">
    <location>
        <begin position="99"/>
        <end position="165"/>
    </location>
</feature>
<dbReference type="Proteomes" id="UP000727456">
    <property type="component" value="Unassembled WGS sequence"/>
</dbReference>
<dbReference type="SUPFAM" id="SSF50346">
    <property type="entry name" value="PRC-barrel domain"/>
    <property type="match status" value="1"/>
</dbReference>
<comment type="caution">
    <text evidence="3">The sequence shown here is derived from an EMBL/GenBank/DDBJ whole genome shotgun (WGS) entry which is preliminary data.</text>
</comment>
<name>A0ABX0TVL4_9SPHN</name>
<evidence type="ECO:0000259" key="2">
    <source>
        <dbReference type="Pfam" id="PF05239"/>
    </source>
</evidence>
<organism evidence="3 4">
    <name type="scientific">Sphingomonas vulcanisoli</name>
    <dbReference type="NCBI Taxonomy" id="1658060"/>
    <lineage>
        <taxon>Bacteria</taxon>
        <taxon>Pseudomonadati</taxon>
        <taxon>Pseudomonadota</taxon>
        <taxon>Alphaproteobacteria</taxon>
        <taxon>Sphingomonadales</taxon>
        <taxon>Sphingomonadaceae</taxon>
        <taxon>Sphingomonas</taxon>
    </lineage>
</organism>
<evidence type="ECO:0000256" key="1">
    <source>
        <dbReference type="SAM" id="Phobius"/>
    </source>
</evidence>
<reference evidence="3 4" key="1">
    <citation type="submission" date="2020-03" db="EMBL/GenBank/DDBJ databases">
        <title>Genomic Encyclopedia of Type Strains, Phase III (KMG-III): the genomes of soil and plant-associated and newly described type strains.</title>
        <authorList>
            <person name="Whitman W."/>
        </authorList>
    </citation>
    <scope>NUCLEOTIDE SEQUENCE [LARGE SCALE GENOMIC DNA]</scope>
    <source>
        <strain evidence="3 4">CECT 8804</strain>
    </source>
</reference>
<proteinExistence type="predicted"/>
<dbReference type="EMBL" id="JAAOZC010000008">
    <property type="protein sequence ID" value="NIJ09063.1"/>
    <property type="molecule type" value="Genomic_DNA"/>
</dbReference>
<dbReference type="InterPro" id="IPR027275">
    <property type="entry name" value="PRC-brl_dom"/>
</dbReference>
<sequence>MLTDAAQYIAPGATMIAAMMTAANLGSRITGWGFVVFTVGAIGWVIVGLATGQHNLMLSNGFLLIVDLVGVWRWLGLRARYDKGAEAAAQDSAVRTRLFQLSRVEGRPVTSPDGAPIGRAVDAMLSCDDGRIVYLVVSEGGLAGAGERLHALGWRDLEVEEEAIVSHVDANALAGRTPLDPTHWPAGLRAADPPRNGALFTLYCIDEVSMEEECECGIEHIEGFGVA</sequence>
<dbReference type="Pfam" id="PF05239">
    <property type="entry name" value="PRC"/>
    <property type="match status" value="1"/>
</dbReference>
<feature type="transmembrane region" description="Helical" evidence="1">
    <location>
        <begin position="32"/>
        <end position="50"/>
    </location>
</feature>
<protein>
    <submittedName>
        <fullName evidence="3">Sporulation protein YlmC with PRC-barrel domain</fullName>
    </submittedName>
</protein>
<evidence type="ECO:0000313" key="3">
    <source>
        <dbReference type="EMBL" id="NIJ09063.1"/>
    </source>
</evidence>
<dbReference type="Gene3D" id="2.30.30.240">
    <property type="entry name" value="PRC-barrel domain"/>
    <property type="match status" value="1"/>
</dbReference>
<keyword evidence="1" id="KW-0812">Transmembrane</keyword>